<dbReference type="Proteomes" id="UP000824247">
    <property type="component" value="Unassembled WGS sequence"/>
</dbReference>
<feature type="transmembrane region" description="Helical" evidence="1">
    <location>
        <begin position="294"/>
        <end position="315"/>
    </location>
</feature>
<reference evidence="2" key="2">
    <citation type="submission" date="2021-04" db="EMBL/GenBank/DDBJ databases">
        <authorList>
            <person name="Gilroy R."/>
        </authorList>
    </citation>
    <scope>NUCLEOTIDE SEQUENCE</scope>
    <source>
        <strain evidence="2">A5-1222</strain>
    </source>
</reference>
<dbReference type="InterPro" id="IPR059214">
    <property type="entry name" value="MSC_0882-like"/>
</dbReference>
<name>A0A9E2KV25_9BACT</name>
<feature type="transmembrane region" description="Helical" evidence="1">
    <location>
        <begin position="119"/>
        <end position="138"/>
    </location>
</feature>
<evidence type="ECO:0000256" key="1">
    <source>
        <dbReference type="SAM" id="Phobius"/>
    </source>
</evidence>
<feature type="transmembrane region" description="Helical" evidence="1">
    <location>
        <begin position="238"/>
        <end position="260"/>
    </location>
</feature>
<protein>
    <submittedName>
        <fullName evidence="2">Uncharacterized protein</fullName>
    </submittedName>
</protein>
<comment type="caution">
    <text evidence="2">The sequence shown here is derived from an EMBL/GenBank/DDBJ whole genome shotgun (WGS) entry which is preliminary data.</text>
</comment>
<organism evidence="2 3">
    <name type="scientific">Candidatus Ureaplasma intestinipullorum</name>
    <dbReference type="NCBI Taxonomy" id="2838770"/>
    <lineage>
        <taxon>Bacteria</taxon>
        <taxon>Bacillati</taxon>
        <taxon>Mycoplasmatota</taxon>
        <taxon>Mycoplasmoidales</taxon>
        <taxon>Mycoplasmoidaceae</taxon>
        <taxon>Ureaplasma</taxon>
    </lineage>
</organism>
<feature type="transmembrane region" description="Helical" evidence="1">
    <location>
        <begin position="75"/>
        <end position="99"/>
    </location>
</feature>
<accession>A0A9E2KV25</accession>
<keyword evidence="1" id="KW-0812">Transmembrane</keyword>
<dbReference type="EMBL" id="JAHLFM010000004">
    <property type="protein sequence ID" value="MBU3830589.1"/>
    <property type="molecule type" value="Genomic_DNA"/>
</dbReference>
<dbReference type="AlphaFoldDB" id="A0A9E2KV25"/>
<evidence type="ECO:0000313" key="3">
    <source>
        <dbReference type="Proteomes" id="UP000824247"/>
    </source>
</evidence>
<evidence type="ECO:0000313" key="2">
    <source>
        <dbReference type="EMBL" id="MBU3830589.1"/>
    </source>
</evidence>
<dbReference type="NCBIfam" id="NF045846">
    <property type="entry name" value="MSC0882_dom"/>
    <property type="match status" value="1"/>
</dbReference>
<proteinExistence type="predicted"/>
<keyword evidence="1" id="KW-0472">Membrane</keyword>
<reference evidence="2" key="1">
    <citation type="journal article" date="2021" name="PeerJ">
        <title>Extensive microbial diversity within the chicken gut microbiome revealed by metagenomics and culture.</title>
        <authorList>
            <person name="Gilroy R."/>
            <person name="Ravi A."/>
            <person name="Getino M."/>
            <person name="Pursley I."/>
            <person name="Horton D.L."/>
            <person name="Alikhan N.F."/>
            <person name="Baker D."/>
            <person name="Gharbi K."/>
            <person name="Hall N."/>
            <person name="Watson M."/>
            <person name="Adriaenssens E.M."/>
            <person name="Foster-Nyarko E."/>
            <person name="Jarju S."/>
            <person name="Secka A."/>
            <person name="Antonio M."/>
            <person name="Oren A."/>
            <person name="Chaudhuri R.R."/>
            <person name="La Ragione R."/>
            <person name="Hildebrand F."/>
            <person name="Pallen M.J."/>
        </authorList>
    </citation>
    <scope>NUCLEOTIDE SEQUENCE</scope>
    <source>
        <strain evidence="2">A5-1222</strain>
    </source>
</reference>
<keyword evidence="1" id="KW-1133">Transmembrane helix</keyword>
<sequence>MNNLDNNSATNLQSFDNLGAANPYQVFVDTIKNPFEIKQVNEKFKEEEKIQNEFLSTQVNYENSPKFFKFEKNYLLLKLLLAILFTLAGIIGIAIIVLNNYKFHLIANNINNGYYVLDSLILIPSICALISTSINYHFMRKEYKKSLISFDSNYVSNIIQKIYKKIFITNINLNWFIFYIFITALFTILLVFIITYFKGLWEFGGNLAPSFGNIDPKQWAKNGFDISKFGIFPELNKITVIVVSTVVGFSFIFQVVILFMNTIRMKRIESTYTTNILSEDEIVALKHAANKRNFIIFCVLTITFGLILLMVYFLLKRKK</sequence>
<gene>
    <name evidence="2" type="ORF">H9897_00285</name>
</gene>
<feature type="transmembrane region" description="Helical" evidence="1">
    <location>
        <begin position="173"/>
        <end position="197"/>
    </location>
</feature>